<dbReference type="SUPFAM" id="SSF74653">
    <property type="entry name" value="TolA/TonB C-terminal domain"/>
    <property type="match status" value="1"/>
</dbReference>
<dbReference type="RefSeq" id="WP_252587378.1">
    <property type="nucleotide sequence ID" value="NZ_JAMWYS010000028.1"/>
</dbReference>
<keyword evidence="1" id="KW-0732">Signal</keyword>
<name>A0A9X2JEY8_9SPHI</name>
<evidence type="ECO:0000313" key="2">
    <source>
        <dbReference type="EMBL" id="MCO4292886.1"/>
    </source>
</evidence>
<gene>
    <name evidence="2" type="ORF">NF867_08440</name>
</gene>
<sequence>MKNKLLIICICFLSSVVNAQERGVYFGNTKYFDKNWKSCSKSKAIFSRLIIKPSPDSLYKVTEQYKSSAIFSTYSLSSLVPLIMQGAYLRFSESGVLLEKGEYKDGEKVGLWNCFYLNAKPKTEIKYTFINKQRGFSILNAWDSLGVKVVDNGTGLFKSYNNGKLEEEGPLVNSAKEGTWTGFYESGDKRYEEIYKEGRFISGIAFNKQGVKTPYTQSYSDALPEGGMTAFYSEILNHLIIPDKLRYETNKCIWISFLVNSEGKIKNVELLQGIEAEFDLKIVNKIAYSDTKWKPAMIHGTPIDYTYTIPITINFNQESPRMYTVPNQRGY</sequence>
<dbReference type="AlphaFoldDB" id="A0A9X2JEY8"/>
<feature type="chain" id="PRO_5040862168" description="TonB C-terminal domain-containing protein" evidence="1">
    <location>
        <begin position="20"/>
        <end position="331"/>
    </location>
</feature>
<proteinExistence type="predicted"/>
<accession>A0A9X2JEY8</accession>
<evidence type="ECO:0000313" key="3">
    <source>
        <dbReference type="Proteomes" id="UP001155182"/>
    </source>
</evidence>
<comment type="caution">
    <text evidence="2">The sequence shown here is derived from an EMBL/GenBank/DDBJ whole genome shotgun (WGS) entry which is preliminary data.</text>
</comment>
<dbReference type="EMBL" id="JAMWYS010000028">
    <property type="protein sequence ID" value="MCO4292886.1"/>
    <property type="molecule type" value="Genomic_DNA"/>
</dbReference>
<dbReference type="Gene3D" id="2.20.110.10">
    <property type="entry name" value="Histone H3 K4-specific methyltransferase SET7/9 N-terminal domain"/>
    <property type="match status" value="2"/>
</dbReference>
<feature type="signal peptide" evidence="1">
    <location>
        <begin position="1"/>
        <end position="19"/>
    </location>
</feature>
<dbReference type="Gene3D" id="3.30.1150.10">
    <property type="match status" value="1"/>
</dbReference>
<dbReference type="SUPFAM" id="SSF82185">
    <property type="entry name" value="Histone H3 K4-specific methyltransferase SET7/9 N-terminal domain"/>
    <property type="match status" value="1"/>
</dbReference>
<dbReference type="Proteomes" id="UP001155182">
    <property type="component" value="Unassembled WGS sequence"/>
</dbReference>
<organism evidence="2 3">
    <name type="scientific">Solitalea agri</name>
    <dbReference type="NCBI Taxonomy" id="2953739"/>
    <lineage>
        <taxon>Bacteria</taxon>
        <taxon>Pseudomonadati</taxon>
        <taxon>Bacteroidota</taxon>
        <taxon>Sphingobacteriia</taxon>
        <taxon>Sphingobacteriales</taxon>
        <taxon>Sphingobacteriaceae</taxon>
        <taxon>Solitalea</taxon>
    </lineage>
</organism>
<keyword evidence="3" id="KW-1185">Reference proteome</keyword>
<protein>
    <recommendedName>
        <fullName evidence="4">TonB C-terminal domain-containing protein</fullName>
    </recommendedName>
</protein>
<reference evidence="2" key="1">
    <citation type="submission" date="2022-06" db="EMBL/GenBank/DDBJ databases">
        <title>Solitalea sp. MAHUQ-68 isolated from rhizospheric soil.</title>
        <authorList>
            <person name="Huq M.A."/>
        </authorList>
    </citation>
    <scope>NUCLEOTIDE SEQUENCE</scope>
    <source>
        <strain evidence="2">MAHUQ-68</strain>
    </source>
</reference>
<evidence type="ECO:0000256" key="1">
    <source>
        <dbReference type="SAM" id="SignalP"/>
    </source>
</evidence>
<evidence type="ECO:0008006" key="4">
    <source>
        <dbReference type="Google" id="ProtNLM"/>
    </source>
</evidence>